<keyword evidence="7 11" id="KW-0175">Coiled coil</keyword>
<keyword evidence="14" id="KW-1185">Reference proteome</keyword>
<keyword evidence="10" id="KW-0539">Nucleus</keyword>
<gene>
    <name evidence="13" type="ORF">Pcinc_035992</name>
</gene>
<accession>A0AAE1EMS6</accession>
<evidence type="ECO:0000256" key="10">
    <source>
        <dbReference type="RuleBase" id="RU367150"/>
    </source>
</evidence>
<evidence type="ECO:0000313" key="13">
    <source>
        <dbReference type="EMBL" id="KAK3857774.1"/>
    </source>
</evidence>
<evidence type="ECO:0000256" key="3">
    <source>
        <dbReference type="ARBA" id="ARBA00013692"/>
    </source>
</evidence>
<dbReference type="Proteomes" id="UP001286313">
    <property type="component" value="Unassembled WGS sequence"/>
</dbReference>
<comment type="subcellular location">
    <subcellularLocation>
        <location evidence="1">Chromosome</location>
        <location evidence="1">Centromere</location>
    </subcellularLocation>
    <subcellularLocation>
        <location evidence="10">Nucleus</location>
    </subcellularLocation>
    <subcellularLocation>
        <location evidence="10">Chromosome</location>
        <location evidence="10">Centromere</location>
        <location evidence="10">Kinetochore</location>
    </subcellularLocation>
</comment>
<dbReference type="Pfam" id="PF08234">
    <property type="entry name" value="Spindle_Spc25"/>
    <property type="match status" value="1"/>
</dbReference>
<evidence type="ECO:0000256" key="5">
    <source>
        <dbReference type="ARBA" id="ARBA00022618"/>
    </source>
</evidence>
<dbReference type="EMBL" id="JAWQEG010005517">
    <property type="protein sequence ID" value="KAK3857774.1"/>
    <property type="molecule type" value="Genomic_DNA"/>
</dbReference>
<comment type="function">
    <text evidence="10">Acts as a component of the essential kinetochore-associated NDC80 complex, which is required for chromosome segregation and spindle checkpoint activity.</text>
</comment>
<reference evidence="13" key="1">
    <citation type="submission" date="2023-10" db="EMBL/GenBank/DDBJ databases">
        <title>Genome assemblies of two species of porcelain crab, Petrolisthes cinctipes and Petrolisthes manimaculis (Anomura: Porcellanidae).</title>
        <authorList>
            <person name="Angst P."/>
        </authorList>
    </citation>
    <scope>NUCLEOTIDE SEQUENCE</scope>
    <source>
        <strain evidence="13">PB745_01</strain>
        <tissue evidence="13">Gill</tissue>
    </source>
</reference>
<comment type="similarity">
    <text evidence="2 10">Belongs to the SPC25 family.</text>
</comment>
<dbReference type="PANTHER" id="PTHR14281:SF0">
    <property type="entry name" value="KINETOCHORE PROTEIN SPC25"/>
    <property type="match status" value="1"/>
</dbReference>
<keyword evidence="4 10" id="KW-0158">Chromosome</keyword>
<keyword evidence="8 10" id="KW-0131">Cell cycle</keyword>
<evidence type="ECO:0000313" key="14">
    <source>
        <dbReference type="Proteomes" id="UP001286313"/>
    </source>
</evidence>
<evidence type="ECO:0000256" key="11">
    <source>
        <dbReference type="SAM" id="Coils"/>
    </source>
</evidence>
<comment type="caution">
    <text evidence="13">The sequence shown here is derived from an EMBL/GenBank/DDBJ whole genome shotgun (WGS) entry which is preliminary data.</text>
</comment>
<dbReference type="Gene3D" id="3.30.457.50">
    <property type="entry name" value="Chromosome segregation protein Spc25"/>
    <property type="match status" value="1"/>
</dbReference>
<dbReference type="GO" id="GO:0051301">
    <property type="term" value="P:cell division"/>
    <property type="evidence" value="ECO:0007669"/>
    <property type="project" value="UniProtKB-UniRule"/>
</dbReference>
<feature type="domain" description="Chromosome segregation protein Spc25 C-terminal" evidence="12">
    <location>
        <begin position="177"/>
        <end position="243"/>
    </location>
</feature>
<feature type="coiled-coil region" evidence="11">
    <location>
        <begin position="65"/>
        <end position="155"/>
    </location>
</feature>
<evidence type="ECO:0000259" key="12">
    <source>
        <dbReference type="Pfam" id="PF08234"/>
    </source>
</evidence>
<dbReference type="GO" id="GO:0031262">
    <property type="term" value="C:Ndc80 complex"/>
    <property type="evidence" value="ECO:0007669"/>
    <property type="project" value="InterPro"/>
</dbReference>
<comment type="subunit">
    <text evidence="10">Component of the NDC80 complex.</text>
</comment>
<protein>
    <recommendedName>
        <fullName evidence="3 10">Kinetochore protein SPC25</fullName>
    </recommendedName>
</protein>
<evidence type="ECO:0000256" key="9">
    <source>
        <dbReference type="ARBA" id="ARBA00023328"/>
    </source>
</evidence>
<evidence type="ECO:0000256" key="4">
    <source>
        <dbReference type="ARBA" id="ARBA00022454"/>
    </source>
</evidence>
<keyword evidence="6 10" id="KW-0498">Mitosis</keyword>
<dbReference type="CDD" id="cd23784">
    <property type="entry name" value="RWD_Spc25"/>
    <property type="match status" value="1"/>
</dbReference>
<dbReference type="PANTHER" id="PTHR14281">
    <property type="entry name" value="KINETOCHORE PROTEIN SPC25-RELATED"/>
    <property type="match status" value="1"/>
</dbReference>
<evidence type="ECO:0000256" key="2">
    <source>
        <dbReference type="ARBA" id="ARBA00006379"/>
    </source>
</evidence>
<organism evidence="13 14">
    <name type="scientific">Petrolisthes cinctipes</name>
    <name type="common">Flat porcelain crab</name>
    <dbReference type="NCBI Taxonomy" id="88211"/>
    <lineage>
        <taxon>Eukaryota</taxon>
        <taxon>Metazoa</taxon>
        <taxon>Ecdysozoa</taxon>
        <taxon>Arthropoda</taxon>
        <taxon>Crustacea</taxon>
        <taxon>Multicrustacea</taxon>
        <taxon>Malacostraca</taxon>
        <taxon>Eumalacostraca</taxon>
        <taxon>Eucarida</taxon>
        <taxon>Decapoda</taxon>
        <taxon>Pleocyemata</taxon>
        <taxon>Anomura</taxon>
        <taxon>Galatheoidea</taxon>
        <taxon>Porcellanidae</taxon>
        <taxon>Petrolisthes</taxon>
    </lineage>
</organism>
<keyword evidence="10" id="KW-0995">Kinetochore</keyword>
<evidence type="ECO:0000256" key="7">
    <source>
        <dbReference type="ARBA" id="ARBA00023054"/>
    </source>
</evidence>
<keyword evidence="5 10" id="KW-0132">Cell division</keyword>
<evidence type="ECO:0000256" key="6">
    <source>
        <dbReference type="ARBA" id="ARBA00022776"/>
    </source>
</evidence>
<evidence type="ECO:0000256" key="8">
    <source>
        <dbReference type="ARBA" id="ARBA00023306"/>
    </source>
</evidence>
<dbReference type="InterPro" id="IPR013255">
    <property type="entry name" value="Spc25_C"/>
</dbReference>
<evidence type="ECO:0000256" key="1">
    <source>
        <dbReference type="ARBA" id="ARBA00004584"/>
    </source>
</evidence>
<dbReference type="AlphaFoldDB" id="A0AAE1EMS6"/>
<dbReference type="InterPro" id="IPR045143">
    <property type="entry name" value="Spc25"/>
</dbReference>
<keyword evidence="9 10" id="KW-0137">Centromere</keyword>
<name>A0AAE1EMS6_PETCI</name>
<dbReference type="GO" id="GO:0007059">
    <property type="term" value="P:chromosome segregation"/>
    <property type="evidence" value="ECO:0007669"/>
    <property type="project" value="InterPro"/>
</dbReference>
<proteinExistence type="inferred from homology"/>
<dbReference type="GO" id="GO:0005634">
    <property type="term" value="C:nucleus"/>
    <property type="evidence" value="ECO:0007669"/>
    <property type="project" value="UniProtKB-SubCell"/>
</dbReference>
<sequence length="249" mass="28330">MTDNSMPGSHQTTSMSAELGTTMDFDQELETFTHSLASNNTALQRVLAKTLSDFSNLGQMYVDDINKDKDTARELKQKIEGVRKKISNIHGDNNCGEEELNEIRQKLERVTESFQEKDRKKDKLKQKLTEVLNQLAEKEEKVGQMELKNQEVQNQGKKGLDLYRENLGLAITLTSRKTVLFTFTQVSRSSPETEYMLELSLDGEQYQLLSSNPPLPDLPRIQDQLNTTNNLSGCVTYVRASFQKMAQVE</sequence>